<sequence length="287" mass="31967">MARRVAIVYLNCLIICATTTALVSALTINQATTKPRYTKFSASTTEGIGPLATPVSSVAQSKNDDSGVAYYRLFHSKTGATCILLKTDAVVEVVFKLHDLDEQADSFIPEKALIEGDCKNEDYAFMRISWTGYSLVINFAKTPGGERWYISSLGLSVSPDLPQFHGIPIQRKSSIKLYHRQMLIPTTVGKSYSCSELEVPLETDEEDNPPPGLRGTLYLRLLQVQPFMYKSEEFEPARECKPQMLYRDETAPIAVGSTLAVAVLLTISGYGVYRYFKVKNVQYNTME</sequence>
<evidence type="ECO:0000256" key="1">
    <source>
        <dbReference type="ARBA" id="ARBA00022692"/>
    </source>
</evidence>
<evidence type="ECO:0000256" key="2">
    <source>
        <dbReference type="ARBA" id="ARBA00022729"/>
    </source>
</evidence>
<dbReference type="Proteomes" id="UP001153636">
    <property type="component" value="Chromosome 7"/>
</dbReference>
<dbReference type="GO" id="GO:0005765">
    <property type="term" value="C:lysosomal membrane"/>
    <property type="evidence" value="ECO:0007669"/>
    <property type="project" value="TreeGrafter"/>
</dbReference>
<name>A0A9P0D7H6_9CUCU</name>
<evidence type="ECO:0000313" key="8">
    <source>
        <dbReference type="EMBL" id="CAH1113279.1"/>
    </source>
</evidence>
<keyword evidence="4 6" id="KW-0472">Membrane</keyword>
<feature type="signal peptide" evidence="7">
    <location>
        <begin position="1"/>
        <end position="21"/>
    </location>
</feature>
<proteinExistence type="predicted"/>
<dbReference type="GO" id="GO:0005886">
    <property type="term" value="C:plasma membrane"/>
    <property type="evidence" value="ECO:0007669"/>
    <property type="project" value="TreeGrafter"/>
</dbReference>
<dbReference type="PANTHER" id="PTHR11506">
    <property type="entry name" value="LYSOSOME-ASSOCIATED MEMBRANE GLYCOPROTEIN"/>
    <property type="match status" value="1"/>
</dbReference>
<keyword evidence="5" id="KW-0325">Glycoprotein</keyword>
<organism evidence="8 9">
    <name type="scientific">Psylliodes chrysocephalus</name>
    <dbReference type="NCBI Taxonomy" id="3402493"/>
    <lineage>
        <taxon>Eukaryota</taxon>
        <taxon>Metazoa</taxon>
        <taxon>Ecdysozoa</taxon>
        <taxon>Arthropoda</taxon>
        <taxon>Hexapoda</taxon>
        <taxon>Insecta</taxon>
        <taxon>Pterygota</taxon>
        <taxon>Neoptera</taxon>
        <taxon>Endopterygota</taxon>
        <taxon>Coleoptera</taxon>
        <taxon>Polyphaga</taxon>
        <taxon>Cucujiformia</taxon>
        <taxon>Chrysomeloidea</taxon>
        <taxon>Chrysomelidae</taxon>
        <taxon>Galerucinae</taxon>
        <taxon>Alticini</taxon>
        <taxon>Psylliodes</taxon>
    </lineage>
</organism>
<dbReference type="OrthoDB" id="6248302at2759"/>
<gene>
    <name evidence="8" type="ORF">PSYICH_LOCUS13709</name>
</gene>
<evidence type="ECO:0000256" key="5">
    <source>
        <dbReference type="ARBA" id="ARBA00023180"/>
    </source>
</evidence>
<evidence type="ECO:0000256" key="4">
    <source>
        <dbReference type="ARBA" id="ARBA00023136"/>
    </source>
</evidence>
<evidence type="ECO:0000256" key="6">
    <source>
        <dbReference type="SAM" id="Phobius"/>
    </source>
</evidence>
<feature type="transmembrane region" description="Helical" evidence="6">
    <location>
        <begin position="251"/>
        <end position="273"/>
    </location>
</feature>
<keyword evidence="3 6" id="KW-1133">Transmembrane helix</keyword>
<dbReference type="GO" id="GO:0031902">
    <property type="term" value="C:late endosome membrane"/>
    <property type="evidence" value="ECO:0007669"/>
    <property type="project" value="TreeGrafter"/>
</dbReference>
<evidence type="ECO:0000256" key="3">
    <source>
        <dbReference type="ARBA" id="ARBA00022989"/>
    </source>
</evidence>
<dbReference type="PANTHER" id="PTHR11506:SF40">
    <property type="entry name" value="LYSOSOME-ASSOCIATED MEMBRANE GLYCOPROTEIN 5"/>
    <property type="match status" value="1"/>
</dbReference>
<evidence type="ECO:0008006" key="10">
    <source>
        <dbReference type="Google" id="ProtNLM"/>
    </source>
</evidence>
<dbReference type="EMBL" id="OV651819">
    <property type="protein sequence ID" value="CAH1113279.1"/>
    <property type="molecule type" value="Genomic_DNA"/>
</dbReference>
<keyword evidence="9" id="KW-1185">Reference proteome</keyword>
<keyword evidence="2 7" id="KW-0732">Signal</keyword>
<accession>A0A9P0D7H6</accession>
<evidence type="ECO:0000256" key="7">
    <source>
        <dbReference type="SAM" id="SignalP"/>
    </source>
</evidence>
<dbReference type="AlphaFoldDB" id="A0A9P0D7H6"/>
<dbReference type="GO" id="GO:0072594">
    <property type="term" value="P:establishment of protein localization to organelle"/>
    <property type="evidence" value="ECO:0007669"/>
    <property type="project" value="TreeGrafter"/>
</dbReference>
<evidence type="ECO:0000313" key="9">
    <source>
        <dbReference type="Proteomes" id="UP001153636"/>
    </source>
</evidence>
<dbReference type="Gene3D" id="2.40.160.110">
    <property type="match status" value="1"/>
</dbReference>
<protein>
    <recommendedName>
        <fullName evidence="10">Lysosome-associated membrane glycoprotein 5</fullName>
    </recommendedName>
</protein>
<reference evidence="8" key="1">
    <citation type="submission" date="2022-01" db="EMBL/GenBank/DDBJ databases">
        <authorList>
            <person name="King R."/>
        </authorList>
    </citation>
    <scope>NUCLEOTIDE SEQUENCE</scope>
</reference>
<feature type="chain" id="PRO_5040458927" description="Lysosome-associated membrane glycoprotein 5" evidence="7">
    <location>
        <begin position="22"/>
        <end position="287"/>
    </location>
</feature>
<keyword evidence="1 6" id="KW-0812">Transmembrane</keyword>
<dbReference type="InterPro" id="IPR002000">
    <property type="entry name" value="Lysosome-assoc_membr_glycop"/>
</dbReference>